<sequence>VTAEGCAALASALRSNPSHLRHLSLSENNVGCSEVQLLSDLKDDPHYKLAELYYCEYIFI</sequence>
<keyword evidence="1" id="KW-0433">Leucine-rich repeat</keyword>
<reference evidence="3" key="1">
    <citation type="submission" date="2025-08" db="UniProtKB">
        <authorList>
            <consortium name="Ensembl"/>
        </authorList>
    </citation>
    <scope>IDENTIFICATION</scope>
</reference>
<name>A0A671PGA6_9TELE</name>
<keyword evidence="2" id="KW-0677">Repeat</keyword>
<dbReference type="AlphaFoldDB" id="A0A671PGA6"/>
<dbReference type="Gene3D" id="3.80.10.10">
    <property type="entry name" value="Ribonuclease Inhibitor"/>
    <property type="match status" value="1"/>
</dbReference>
<keyword evidence="4" id="KW-1185">Reference proteome</keyword>
<evidence type="ECO:0000313" key="3">
    <source>
        <dbReference type="Ensembl" id="ENSSANP00000056521.1"/>
    </source>
</evidence>
<evidence type="ECO:0000313" key="4">
    <source>
        <dbReference type="Proteomes" id="UP000472260"/>
    </source>
</evidence>
<dbReference type="InterPro" id="IPR051261">
    <property type="entry name" value="NLR"/>
</dbReference>
<dbReference type="SUPFAM" id="SSF52047">
    <property type="entry name" value="RNI-like"/>
    <property type="match status" value="1"/>
</dbReference>
<protein>
    <submittedName>
        <fullName evidence="3">Uncharacterized protein</fullName>
    </submittedName>
</protein>
<dbReference type="Proteomes" id="UP000472260">
    <property type="component" value="Unassembled WGS sequence"/>
</dbReference>
<evidence type="ECO:0000256" key="2">
    <source>
        <dbReference type="ARBA" id="ARBA00022737"/>
    </source>
</evidence>
<reference evidence="3" key="2">
    <citation type="submission" date="2025-09" db="UniProtKB">
        <authorList>
            <consortium name="Ensembl"/>
        </authorList>
    </citation>
    <scope>IDENTIFICATION</scope>
</reference>
<dbReference type="Ensembl" id="ENSSANT00000060154.1">
    <property type="protein sequence ID" value="ENSSANP00000056521.1"/>
    <property type="gene ID" value="ENSSANG00000028354.1"/>
</dbReference>
<dbReference type="InterPro" id="IPR032675">
    <property type="entry name" value="LRR_dom_sf"/>
</dbReference>
<dbReference type="PANTHER" id="PTHR24106">
    <property type="entry name" value="NACHT, LRR AND CARD DOMAINS-CONTAINING"/>
    <property type="match status" value="1"/>
</dbReference>
<organism evidence="3 4">
    <name type="scientific">Sinocyclocheilus anshuiensis</name>
    <dbReference type="NCBI Taxonomy" id="1608454"/>
    <lineage>
        <taxon>Eukaryota</taxon>
        <taxon>Metazoa</taxon>
        <taxon>Chordata</taxon>
        <taxon>Craniata</taxon>
        <taxon>Vertebrata</taxon>
        <taxon>Euteleostomi</taxon>
        <taxon>Actinopterygii</taxon>
        <taxon>Neopterygii</taxon>
        <taxon>Teleostei</taxon>
        <taxon>Ostariophysi</taxon>
        <taxon>Cypriniformes</taxon>
        <taxon>Cyprinidae</taxon>
        <taxon>Cyprininae</taxon>
        <taxon>Sinocyclocheilus</taxon>
    </lineage>
</organism>
<proteinExistence type="predicted"/>
<accession>A0A671PGA6</accession>
<evidence type="ECO:0000256" key="1">
    <source>
        <dbReference type="ARBA" id="ARBA00022614"/>
    </source>
</evidence>